<dbReference type="InterPro" id="IPR000182">
    <property type="entry name" value="GNAT_dom"/>
</dbReference>
<dbReference type="SUPFAM" id="SSF55729">
    <property type="entry name" value="Acyl-CoA N-acyltransferases (Nat)"/>
    <property type="match status" value="1"/>
</dbReference>
<organism evidence="4 5">
    <name type="scientific">Aquimarina celericrescens</name>
    <dbReference type="NCBI Taxonomy" id="1964542"/>
    <lineage>
        <taxon>Bacteria</taxon>
        <taxon>Pseudomonadati</taxon>
        <taxon>Bacteroidota</taxon>
        <taxon>Flavobacteriia</taxon>
        <taxon>Flavobacteriales</taxon>
        <taxon>Flavobacteriaceae</taxon>
        <taxon>Aquimarina</taxon>
    </lineage>
</organism>
<feature type="domain" description="N-acetyltransferase" evidence="3">
    <location>
        <begin position="5"/>
        <end position="157"/>
    </location>
</feature>
<gene>
    <name evidence="4" type="ORF">ACFSJT_04475</name>
</gene>
<dbReference type="GO" id="GO:0016746">
    <property type="term" value="F:acyltransferase activity"/>
    <property type="evidence" value="ECO:0007669"/>
    <property type="project" value="UniProtKB-KW"/>
</dbReference>
<reference evidence="5" key="1">
    <citation type="journal article" date="2019" name="Int. J. Syst. Evol. Microbiol.">
        <title>The Global Catalogue of Microorganisms (GCM) 10K type strain sequencing project: providing services to taxonomists for standard genome sequencing and annotation.</title>
        <authorList>
            <consortium name="The Broad Institute Genomics Platform"/>
            <consortium name="The Broad Institute Genome Sequencing Center for Infectious Disease"/>
            <person name="Wu L."/>
            <person name="Ma J."/>
        </authorList>
    </citation>
    <scope>NUCLEOTIDE SEQUENCE [LARGE SCALE GENOMIC DNA]</scope>
    <source>
        <strain evidence="5">DT92</strain>
    </source>
</reference>
<accession>A0ABW5AUS0</accession>
<keyword evidence="2 4" id="KW-0012">Acyltransferase</keyword>
<name>A0ABW5AUS0_9FLAO</name>
<keyword evidence="1 4" id="KW-0808">Transferase</keyword>
<dbReference type="RefSeq" id="WP_378319021.1">
    <property type="nucleotide sequence ID" value="NZ_JBHUHY010000003.1"/>
</dbReference>
<evidence type="ECO:0000313" key="4">
    <source>
        <dbReference type="EMBL" id="MFD2186035.1"/>
    </source>
</evidence>
<dbReference type="PANTHER" id="PTHR43072:SF23">
    <property type="entry name" value="UPF0039 PROTEIN C11D3.02C"/>
    <property type="match status" value="1"/>
</dbReference>
<evidence type="ECO:0000313" key="5">
    <source>
        <dbReference type="Proteomes" id="UP001597344"/>
    </source>
</evidence>
<dbReference type="Pfam" id="PF13420">
    <property type="entry name" value="Acetyltransf_4"/>
    <property type="match status" value="1"/>
</dbReference>
<dbReference type="Proteomes" id="UP001597344">
    <property type="component" value="Unassembled WGS sequence"/>
</dbReference>
<sequence>MNITIQITSFTQNDWPIISAIYQEGIDTGIATFETKVPSWKAWNATHIKSCRIKAVSKDKTVGWASLSPTSRREVYKGVAEVSIYITSKYQNLGIGKLLLSALINESEKEGFWTLQASIFSQNTPSIALHKSLGFREIGYREKVGKLNDIWYDNTILERRSKLIT</sequence>
<dbReference type="EMBL" id="JBHUHY010000003">
    <property type="protein sequence ID" value="MFD2186035.1"/>
    <property type="molecule type" value="Genomic_DNA"/>
</dbReference>
<dbReference type="Gene3D" id="3.40.630.30">
    <property type="match status" value="1"/>
</dbReference>
<dbReference type="InterPro" id="IPR016181">
    <property type="entry name" value="Acyl_CoA_acyltransferase"/>
</dbReference>
<keyword evidence="5" id="KW-1185">Reference proteome</keyword>
<proteinExistence type="predicted"/>
<comment type="caution">
    <text evidence="4">The sequence shown here is derived from an EMBL/GenBank/DDBJ whole genome shotgun (WGS) entry which is preliminary data.</text>
</comment>
<evidence type="ECO:0000256" key="2">
    <source>
        <dbReference type="ARBA" id="ARBA00023315"/>
    </source>
</evidence>
<dbReference type="PANTHER" id="PTHR43072">
    <property type="entry name" value="N-ACETYLTRANSFERASE"/>
    <property type="match status" value="1"/>
</dbReference>
<dbReference type="EC" id="2.3.-.-" evidence="4"/>
<protein>
    <submittedName>
        <fullName evidence="4">GNAT family N-acetyltransferase</fullName>
        <ecNumber evidence="4">2.3.-.-</ecNumber>
    </submittedName>
</protein>
<evidence type="ECO:0000256" key="1">
    <source>
        <dbReference type="ARBA" id="ARBA00022679"/>
    </source>
</evidence>
<evidence type="ECO:0000259" key="3">
    <source>
        <dbReference type="PROSITE" id="PS51186"/>
    </source>
</evidence>
<dbReference type="PROSITE" id="PS51186">
    <property type="entry name" value="GNAT"/>
    <property type="match status" value="1"/>
</dbReference>
<dbReference type="CDD" id="cd04301">
    <property type="entry name" value="NAT_SF"/>
    <property type="match status" value="1"/>
</dbReference>